<name>A0A067SZS6_GALM3</name>
<keyword evidence="2" id="KW-1185">Reference proteome</keyword>
<dbReference type="HOGENOM" id="CLU_030662_0_0_1"/>
<evidence type="ECO:0000313" key="1">
    <source>
        <dbReference type="EMBL" id="KDR72278.1"/>
    </source>
</evidence>
<reference evidence="2" key="1">
    <citation type="journal article" date="2014" name="Proc. Natl. Acad. Sci. U.S.A.">
        <title>Extensive sampling of basidiomycete genomes demonstrates inadequacy of the white-rot/brown-rot paradigm for wood decay fungi.</title>
        <authorList>
            <person name="Riley R."/>
            <person name="Salamov A.A."/>
            <person name="Brown D.W."/>
            <person name="Nagy L.G."/>
            <person name="Floudas D."/>
            <person name="Held B.W."/>
            <person name="Levasseur A."/>
            <person name="Lombard V."/>
            <person name="Morin E."/>
            <person name="Otillar R."/>
            <person name="Lindquist E.A."/>
            <person name="Sun H."/>
            <person name="LaButti K.M."/>
            <person name="Schmutz J."/>
            <person name="Jabbour D."/>
            <person name="Luo H."/>
            <person name="Baker S.E."/>
            <person name="Pisabarro A.G."/>
            <person name="Walton J.D."/>
            <person name="Blanchette R.A."/>
            <person name="Henrissat B."/>
            <person name="Martin F."/>
            <person name="Cullen D."/>
            <person name="Hibbett D.S."/>
            <person name="Grigoriev I.V."/>
        </authorList>
    </citation>
    <scope>NUCLEOTIDE SEQUENCE [LARGE SCALE GENOMIC DNA]</scope>
    <source>
        <strain evidence="2">CBS 339.88</strain>
    </source>
</reference>
<dbReference type="Proteomes" id="UP000027222">
    <property type="component" value="Unassembled WGS sequence"/>
</dbReference>
<organism evidence="1 2">
    <name type="scientific">Galerina marginata (strain CBS 339.88)</name>
    <dbReference type="NCBI Taxonomy" id="685588"/>
    <lineage>
        <taxon>Eukaryota</taxon>
        <taxon>Fungi</taxon>
        <taxon>Dikarya</taxon>
        <taxon>Basidiomycota</taxon>
        <taxon>Agaricomycotina</taxon>
        <taxon>Agaricomycetes</taxon>
        <taxon>Agaricomycetidae</taxon>
        <taxon>Agaricales</taxon>
        <taxon>Agaricineae</taxon>
        <taxon>Strophariaceae</taxon>
        <taxon>Galerina</taxon>
    </lineage>
</organism>
<dbReference type="EMBL" id="KL142389">
    <property type="protein sequence ID" value="KDR72278.1"/>
    <property type="molecule type" value="Genomic_DNA"/>
</dbReference>
<evidence type="ECO:0000313" key="2">
    <source>
        <dbReference type="Proteomes" id="UP000027222"/>
    </source>
</evidence>
<proteinExistence type="predicted"/>
<sequence length="531" mass="60355">MDIQRLTTIQAPPVDRLHNDILWHIFTLNTDVKGFQQSFNRPVRFQERHPISITRCSSQVCRKWRGVIVASPSIWASLIDLDVFNTRKDDRWMDEVMRRSGKSCLSVIGGRDPNTDWGRHPASRKFFISLLTNHWARVRNFDIVFKTSDFDASLWNVFWTTPSPHLEAFIFKNVVRASPFPPQFQSEGDVLFSNHAPLLRVFQGWSIRFDYRASWIGNLRDLTLTFILNVQEALDVLSQAPGLEKVALFPCEVNSAVHVPHHLPKVSLPRLQHIVIRGMVVEVATLLGRIIPAAICELEVHLGRSEGNTPEAQACFRNLVLLVFQFIDRSFKAMGVTECSVEVASSFFRCTVPRVGAADCAPFIIVFQTNSPIHLGLIFPARYSKAITSMIFIPRVEHPDPTRDTFLLSIVSVKTLVLSPLAVVHIEELSRENGLIWPLLNEVELRYLGPLDRRTQDNLVSFLLRRQRAGVPVVFDITNRGSIGRRKTNWALLDDVEGLKVIWKDSGAVLEYICGSGHPERLDFSSDSELY</sequence>
<accession>A0A067SZS6</accession>
<dbReference type="Gene3D" id="1.20.1280.50">
    <property type="match status" value="1"/>
</dbReference>
<protein>
    <submittedName>
        <fullName evidence="1">Uncharacterized protein</fullName>
    </submittedName>
</protein>
<dbReference type="OrthoDB" id="2946622at2759"/>
<dbReference type="AlphaFoldDB" id="A0A067SZS6"/>
<gene>
    <name evidence="1" type="ORF">GALMADRAFT_768063</name>
</gene>